<evidence type="ECO:0000256" key="1">
    <source>
        <dbReference type="ARBA" id="ARBA00022598"/>
    </source>
</evidence>
<evidence type="ECO:0000256" key="4">
    <source>
        <dbReference type="ARBA" id="ARBA00048819"/>
    </source>
</evidence>
<dbReference type="PANTHER" id="PTHR36510:SF1">
    <property type="entry name" value="GLUTAMATE--CYSTEINE LIGASE 2-RELATED"/>
    <property type="match status" value="1"/>
</dbReference>
<dbReference type="InterPro" id="IPR006336">
    <property type="entry name" value="GCS2"/>
</dbReference>
<dbReference type="SUPFAM" id="SSF55931">
    <property type="entry name" value="Glutamine synthetase/guanido kinase"/>
    <property type="match status" value="1"/>
</dbReference>
<evidence type="ECO:0000313" key="6">
    <source>
        <dbReference type="EMBL" id="MWA07221.1"/>
    </source>
</evidence>
<proteinExistence type="inferred from homology"/>
<keyword evidence="2 5" id="KW-0547">Nucleotide-binding</keyword>
<dbReference type="EC" id="6.3.2.2" evidence="5"/>
<comment type="catalytic activity">
    <reaction evidence="4 5">
        <text>L-cysteine + L-glutamate + ATP = gamma-L-glutamyl-L-cysteine + ADP + phosphate + H(+)</text>
        <dbReference type="Rhea" id="RHEA:13285"/>
        <dbReference type="ChEBI" id="CHEBI:15378"/>
        <dbReference type="ChEBI" id="CHEBI:29985"/>
        <dbReference type="ChEBI" id="CHEBI:30616"/>
        <dbReference type="ChEBI" id="CHEBI:35235"/>
        <dbReference type="ChEBI" id="CHEBI:43474"/>
        <dbReference type="ChEBI" id="CHEBI:58173"/>
        <dbReference type="ChEBI" id="CHEBI:456216"/>
        <dbReference type="EC" id="6.3.2.2"/>
    </reaction>
</comment>
<protein>
    <recommendedName>
        <fullName evidence="5">Putative glutamate--cysteine ligase 2</fullName>
        <ecNumber evidence="5">6.3.2.2</ecNumber>
    </recommendedName>
    <alternativeName>
        <fullName evidence="5">Gamma-glutamylcysteine synthetase 2</fullName>
        <shortName evidence="5">GCS 2</shortName>
        <shortName evidence="5">Gamma-GCS 2</shortName>
    </alternativeName>
</protein>
<dbReference type="GO" id="GO:0042398">
    <property type="term" value="P:modified amino acid biosynthetic process"/>
    <property type="evidence" value="ECO:0007669"/>
    <property type="project" value="InterPro"/>
</dbReference>
<dbReference type="InterPro" id="IPR011793">
    <property type="entry name" value="YbdK"/>
</dbReference>
<evidence type="ECO:0000256" key="3">
    <source>
        <dbReference type="ARBA" id="ARBA00022840"/>
    </source>
</evidence>
<evidence type="ECO:0000256" key="5">
    <source>
        <dbReference type="HAMAP-Rule" id="MF_01609"/>
    </source>
</evidence>
<dbReference type="GO" id="GO:0004357">
    <property type="term" value="F:glutamate-cysteine ligase activity"/>
    <property type="evidence" value="ECO:0007669"/>
    <property type="project" value="UniProtKB-EC"/>
</dbReference>
<evidence type="ECO:0000313" key="7">
    <source>
        <dbReference type="Proteomes" id="UP000462055"/>
    </source>
</evidence>
<sequence>MSLELTQGIGPVAIGVEEEFHIVDLESRRLVPQADSLLSQLSCEQFVAELQCSMVEANSRPHARLVDLAGDLAALRRSAVAAADGLGLGIVAAGTVPVADLESLKVTPNPRYQDMLDDYQMLVREQLICGTQVHVDIGDRDLAIIVGRRIAPWLPALLALSASSPFWLGLDTGYASYRTMLWSRWPTTGPLGAFTGAAEYGAMIEDLVRTGTISDPGMIYHDVRPSAHLPTLELRITDACPRLEDVVLLAGLFRAIVGGEIDAVTEGRPAPHVRTEVVRAATWRAARSGLEGELVDPLDGTLVPAPQLLQGLLERYRERLEAAGDWDLVAELAQAALAHGSSAARQRQAFARGGPPDVVDTLITETRTNIG</sequence>
<comment type="similarity">
    <text evidence="5">Belongs to the glutamate--cysteine ligase type 2 family. YbdK subfamily.</text>
</comment>
<organism evidence="6 7">
    <name type="scientific">Actinomadura physcomitrii</name>
    <dbReference type="NCBI Taxonomy" id="2650748"/>
    <lineage>
        <taxon>Bacteria</taxon>
        <taxon>Bacillati</taxon>
        <taxon>Actinomycetota</taxon>
        <taxon>Actinomycetes</taxon>
        <taxon>Streptosporangiales</taxon>
        <taxon>Thermomonosporaceae</taxon>
        <taxon>Actinomadura</taxon>
    </lineage>
</organism>
<accession>A0A6I4MV81</accession>
<dbReference type="HAMAP" id="MF_01609">
    <property type="entry name" value="Glu_cys_ligase_2"/>
    <property type="match status" value="1"/>
</dbReference>
<comment type="caution">
    <text evidence="6">The sequence shown here is derived from an EMBL/GenBank/DDBJ whole genome shotgun (WGS) entry which is preliminary data.</text>
</comment>
<dbReference type="InterPro" id="IPR050141">
    <property type="entry name" value="GCL_type2/YbdK_subfam"/>
</dbReference>
<name>A0A6I4MV81_9ACTN</name>
<evidence type="ECO:0000256" key="2">
    <source>
        <dbReference type="ARBA" id="ARBA00022741"/>
    </source>
</evidence>
<reference evidence="6" key="1">
    <citation type="submission" date="2019-12" db="EMBL/GenBank/DDBJ databases">
        <title>Actinomadura physcomitrii sp. nov., a novel actinomycete isolated from moss [Physcomitrium sphaericum (Ludw) Fuernr].</title>
        <authorList>
            <person name="Zhuang X."/>
        </authorList>
    </citation>
    <scope>NUCLEOTIDE SEQUENCE [LARGE SCALE GENOMIC DNA]</scope>
    <source>
        <strain evidence="6">LD22</strain>
    </source>
</reference>
<dbReference type="Pfam" id="PF04107">
    <property type="entry name" value="GCS2"/>
    <property type="match status" value="1"/>
</dbReference>
<keyword evidence="7" id="KW-1185">Reference proteome</keyword>
<dbReference type="Gene3D" id="3.30.590.20">
    <property type="match status" value="1"/>
</dbReference>
<dbReference type="NCBIfam" id="TIGR02050">
    <property type="entry name" value="gshA_cyan_rel"/>
    <property type="match status" value="1"/>
</dbReference>
<dbReference type="GO" id="GO:0005524">
    <property type="term" value="F:ATP binding"/>
    <property type="evidence" value="ECO:0007669"/>
    <property type="project" value="UniProtKB-KW"/>
</dbReference>
<keyword evidence="1 5" id="KW-0436">Ligase</keyword>
<comment type="function">
    <text evidence="5">ATP-dependent carboxylate-amine ligase which exhibits weak glutamate--cysteine ligase activity.</text>
</comment>
<dbReference type="InterPro" id="IPR014746">
    <property type="entry name" value="Gln_synth/guanido_kin_cat_dom"/>
</dbReference>
<dbReference type="Proteomes" id="UP000462055">
    <property type="component" value="Unassembled WGS sequence"/>
</dbReference>
<dbReference type="AlphaFoldDB" id="A0A6I4MV81"/>
<gene>
    <name evidence="6" type="ORF">F8568_044205</name>
</gene>
<dbReference type="EMBL" id="WBMS02000066">
    <property type="protein sequence ID" value="MWA07221.1"/>
    <property type="molecule type" value="Genomic_DNA"/>
</dbReference>
<keyword evidence="3 5" id="KW-0067">ATP-binding</keyword>
<dbReference type="PANTHER" id="PTHR36510">
    <property type="entry name" value="GLUTAMATE--CYSTEINE LIGASE 2-RELATED"/>
    <property type="match status" value="1"/>
</dbReference>
<dbReference type="NCBIfam" id="NF010041">
    <property type="entry name" value="PRK13517.1-1"/>
    <property type="match status" value="1"/>
</dbReference>